<name>A0A7S0NCS2_9CRYP</name>
<evidence type="ECO:0000256" key="2">
    <source>
        <dbReference type="SAM" id="Phobius"/>
    </source>
</evidence>
<evidence type="ECO:0000313" key="3">
    <source>
        <dbReference type="EMBL" id="CAD8505973.1"/>
    </source>
</evidence>
<keyword evidence="2" id="KW-0472">Membrane</keyword>
<accession>A0A7S0NCS2</accession>
<feature type="region of interest" description="Disordered" evidence="1">
    <location>
        <begin position="89"/>
        <end position="121"/>
    </location>
</feature>
<feature type="transmembrane region" description="Helical" evidence="2">
    <location>
        <begin position="37"/>
        <end position="58"/>
    </location>
</feature>
<sequence>MTYPAAPMQSTVQPFEPVEGYGAIKNNQSTRTNRATVALKLVMAAVAVIVLLAIAGNITQKPQNVELEDSSMKTIDGLLAHIDKVTHAARSGNEKDKSAKLQLSDSKVNDSAPSSVRHGISHVSKALREAEEAEKSMKSSSNVRTNEAELKKRRAIALKMKALQSQIAADFQKVTGYGNKAGYLPPVKMPHM</sequence>
<keyword evidence="2" id="KW-0812">Transmembrane</keyword>
<evidence type="ECO:0008006" key="4">
    <source>
        <dbReference type="Google" id="ProtNLM"/>
    </source>
</evidence>
<gene>
    <name evidence="3" type="ORF">HPHI1048_LOCUS22346</name>
</gene>
<evidence type="ECO:0000256" key="1">
    <source>
        <dbReference type="SAM" id="MobiDB-lite"/>
    </source>
</evidence>
<feature type="compositionally biased region" description="Polar residues" evidence="1">
    <location>
        <begin position="101"/>
        <end position="114"/>
    </location>
</feature>
<reference evidence="3" key="1">
    <citation type="submission" date="2021-01" db="EMBL/GenBank/DDBJ databases">
        <authorList>
            <person name="Corre E."/>
            <person name="Pelletier E."/>
            <person name="Niang G."/>
            <person name="Scheremetjew M."/>
            <person name="Finn R."/>
            <person name="Kale V."/>
            <person name="Holt S."/>
            <person name="Cochrane G."/>
            <person name="Meng A."/>
            <person name="Brown T."/>
            <person name="Cohen L."/>
        </authorList>
    </citation>
    <scope>NUCLEOTIDE SEQUENCE</scope>
    <source>
        <strain evidence="3">CCMP325</strain>
    </source>
</reference>
<dbReference type="EMBL" id="HBEO01033047">
    <property type="protein sequence ID" value="CAD8505973.1"/>
    <property type="molecule type" value="Transcribed_RNA"/>
</dbReference>
<feature type="compositionally biased region" description="Basic and acidic residues" evidence="1">
    <location>
        <begin position="89"/>
        <end position="99"/>
    </location>
</feature>
<keyword evidence="2" id="KW-1133">Transmembrane helix</keyword>
<protein>
    <recommendedName>
        <fullName evidence="4">Transmembrane protein</fullName>
    </recommendedName>
</protein>
<organism evidence="3">
    <name type="scientific">Hanusia phi</name>
    <dbReference type="NCBI Taxonomy" id="3032"/>
    <lineage>
        <taxon>Eukaryota</taxon>
        <taxon>Cryptophyceae</taxon>
        <taxon>Pyrenomonadales</taxon>
        <taxon>Geminigeraceae</taxon>
        <taxon>Hanusia</taxon>
    </lineage>
</organism>
<proteinExistence type="predicted"/>
<dbReference type="AlphaFoldDB" id="A0A7S0NCS2"/>